<organism evidence="1 2">
    <name type="scientific">Mobilicoccus caccae</name>
    <dbReference type="NCBI Taxonomy" id="1859295"/>
    <lineage>
        <taxon>Bacteria</taxon>
        <taxon>Bacillati</taxon>
        <taxon>Actinomycetota</taxon>
        <taxon>Actinomycetes</taxon>
        <taxon>Micrococcales</taxon>
        <taxon>Dermatophilaceae</taxon>
        <taxon>Mobilicoccus</taxon>
    </lineage>
</organism>
<keyword evidence="2" id="KW-1185">Reference proteome</keyword>
<name>A0ABQ6IY24_9MICO</name>
<evidence type="ECO:0000313" key="2">
    <source>
        <dbReference type="Proteomes" id="UP001157126"/>
    </source>
</evidence>
<accession>A0ABQ6IY24</accession>
<dbReference type="Gene3D" id="3.40.50.300">
    <property type="entry name" value="P-loop containing nucleotide triphosphate hydrolases"/>
    <property type="match status" value="1"/>
</dbReference>
<protein>
    <recommendedName>
        <fullName evidence="3">ParA family protein</fullName>
    </recommendedName>
</protein>
<proteinExistence type="predicted"/>
<sequence length="155" mass="16859">MSDLAVTALRDVLPEAEEWDAAVIDTPGDYGRGTAAAIAAAEVVIVPVPAETEALLTLDRMTEWRAGVTRRLRRRMPEQVVWYVPVKVDARQTLDNDLIRVLTERYPGQVSSPVRKVGTSATSAFAARMPVGLFAPEDGITQDYRAALAPILATI</sequence>
<evidence type="ECO:0000313" key="1">
    <source>
        <dbReference type="EMBL" id="GMA42424.1"/>
    </source>
</evidence>
<comment type="caution">
    <text evidence="1">The sequence shown here is derived from an EMBL/GenBank/DDBJ whole genome shotgun (WGS) entry which is preliminary data.</text>
</comment>
<gene>
    <name evidence="1" type="ORF">GCM10025883_44690</name>
</gene>
<reference evidence="2" key="1">
    <citation type="journal article" date="2019" name="Int. J. Syst. Evol. Microbiol.">
        <title>The Global Catalogue of Microorganisms (GCM) 10K type strain sequencing project: providing services to taxonomists for standard genome sequencing and annotation.</title>
        <authorList>
            <consortium name="The Broad Institute Genomics Platform"/>
            <consortium name="The Broad Institute Genome Sequencing Center for Infectious Disease"/>
            <person name="Wu L."/>
            <person name="Ma J."/>
        </authorList>
    </citation>
    <scope>NUCLEOTIDE SEQUENCE [LARGE SCALE GENOMIC DNA]</scope>
    <source>
        <strain evidence="2">NBRC 113072</strain>
    </source>
</reference>
<dbReference type="InterPro" id="IPR027417">
    <property type="entry name" value="P-loop_NTPase"/>
</dbReference>
<dbReference type="EMBL" id="BSUO01000002">
    <property type="protein sequence ID" value="GMA42424.1"/>
    <property type="molecule type" value="Genomic_DNA"/>
</dbReference>
<evidence type="ECO:0008006" key="3">
    <source>
        <dbReference type="Google" id="ProtNLM"/>
    </source>
</evidence>
<dbReference type="Proteomes" id="UP001157126">
    <property type="component" value="Unassembled WGS sequence"/>
</dbReference>
<dbReference type="SUPFAM" id="SSF52540">
    <property type="entry name" value="P-loop containing nucleoside triphosphate hydrolases"/>
    <property type="match status" value="1"/>
</dbReference>